<proteinExistence type="predicted"/>
<dbReference type="Pfam" id="PF03318">
    <property type="entry name" value="ETX_MTX2"/>
    <property type="match status" value="1"/>
</dbReference>
<dbReference type="InterPro" id="IPR004991">
    <property type="entry name" value="Aerolysin-like"/>
</dbReference>
<protein>
    <submittedName>
        <fullName evidence="2">Putative cytotoxin-like protein</fullName>
    </submittedName>
</protein>
<evidence type="ECO:0000313" key="2">
    <source>
        <dbReference type="EMBL" id="MXU97653.1"/>
    </source>
</evidence>
<dbReference type="InterPro" id="IPR053280">
    <property type="entry name" value="Aerolysin-like_pore-former"/>
</dbReference>
<keyword evidence="1" id="KW-0732">Signal</keyword>
<accession>A0A6B0V5Y0</accession>
<feature type="chain" id="PRO_5025400984" evidence="1">
    <location>
        <begin position="21"/>
        <end position="283"/>
    </location>
</feature>
<dbReference type="EMBL" id="GIFC01015570">
    <property type="protein sequence ID" value="MXU97653.1"/>
    <property type="molecule type" value="Transcribed_RNA"/>
</dbReference>
<dbReference type="PANTHER" id="PTHR34007:SF1">
    <property type="entry name" value="AEROLYSIN-LIKE PROTEIN-RELATED"/>
    <property type="match status" value="1"/>
</dbReference>
<reference evidence="2" key="1">
    <citation type="submission" date="2019-12" db="EMBL/GenBank/DDBJ databases">
        <title>An insight into the sialome of adult female Ixodes ricinus ticks feeding for 6 days.</title>
        <authorList>
            <person name="Perner J."/>
            <person name="Ribeiro J.M.C."/>
        </authorList>
    </citation>
    <scope>NUCLEOTIDE SEQUENCE</scope>
    <source>
        <strain evidence="2">Semi-engorged</strain>
        <tissue evidence="2">Salivary glands</tissue>
    </source>
</reference>
<dbReference type="PANTHER" id="PTHR34007">
    <property type="entry name" value="AEROLYSIN-LIKE PROTEIN-RELATED"/>
    <property type="match status" value="1"/>
</dbReference>
<sequence>MSVVLGVLSFVLSQLLFVKGEGHAYFPTGSEDKPIRGEELQFNLQDVVMGYLYQHAKKMGANLWDLDVMGENPACPRSNHFPAVEARMSALIFGPAEIVSMKPLVAYSQLFHNGQPDRNETATIKKEIKHHNTYTYTVERGIDTGLSGEWSAGVPDVVGARTEISLKFSTLWGSTETKTTETTYSLNQVVTIPPESTVRVQLLISEEVVNVPWFATMYLKGYFAGQFEMGGGWSWEFFGVGVLTHPDVMYIAPDEILFHAKGTFSGITSKSSHTSTREKRHYR</sequence>
<dbReference type="AlphaFoldDB" id="A0A6B0V5Y0"/>
<name>A0A6B0V5Y0_IXORI</name>
<organism evidence="2">
    <name type="scientific">Ixodes ricinus</name>
    <name type="common">Common tick</name>
    <name type="synonym">Acarus ricinus</name>
    <dbReference type="NCBI Taxonomy" id="34613"/>
    <lineage>
        <taxon>Eukaryota</taxon>
        <taxon>Metazoa</taxon>
        <taxon>Ecdysozoa</taxon>
        <taxon>Arthropoda</taxon>
        <taxon>Chelicerata</taxon>
        <taxon>Arachnida</taxon>
        <taxon>Acari</taxon>
        <taxon>Parasitiformes</taxon>
        <taxon>Ixodida</taxon>
        <taxon>Ixodoidea</taxon>
        <taxon>Ixodidae</taxon>
        <taxon>Ixodinae</taxon>
        <taxon>Ixodes</taxon>
    </lineage>
</organism>
<dbReference type="SUPFAM" id="SSF56973">
    <property type="entry name" value="Aerolisin/ETX pore-forming domain"/>
    <property type="match status" value="1"/>
</dbReference>
<dbReference type="Gene3D" id="2.170.15.10">
    <property type="entry name" value="Proaerolysin, chain A, domain 3"/>
    <property type="match status" value="1"/>
</dbReference>
<evidence type="ECO:0000256" key="1">
    <source>
        <dbReference type="SAM" id="SignalP"/>
    </source>
</evidence>
<feature type="signal peptide" evidence="1">
    <location>
        <begin position="1"/>
        <end position="20"/>
    </location>
</feature>